<dbReference type="Pfam" id="PF13432">
    <property type="entry name" value="TPR_16"/>
    <property type="match status" value="1"/>
</dbReference>
<protein>
    <submittedName>
        <fullName evidence="2">Tetratricopeptide repeat-containing protein</fullName>
    </submittedName>
</protein>
<dbReference type="EMBL" id="FOXQ01000001">
    <property type="protein sequence ID" value="SFP71269.1"/>
    <property type="molecule type" value="Genomic_DNA"/>
</dbReference>
<evidence type="ECO:0000256" key="1">
    <source>
        <dbReference type="PROSITE-ProRule" id="PRU00339"/>
    </source>
</evidence>
<dbReference type="PROSITE" id="PS50005">
    <property type="entry name" value="TPR"/>
    <property type="match status" value="1"/>
</dbReference>
<gene>
    <name evidence="2" type="ORF">SAMN05444277_101811</name>
</gene>
<dbReference type="STRING" id="1465490.SAMN05444277_101811"/>
<name>A0A1I5SKM3_9BACT</name>
<reference evidence="2 3" key="1">
    <citation type="submission" date="2016-10" db="EMBL/GenBank/DDBJ databases">
        <authorList>
            <person name="de Groot N.N."/>
        </authorList>
    </citation>
    <scope>NUCLEOTIDE SEQUENCE [LARGE SCALE GENOMIC DNA]</scope>
    <source>
        <strain evidence="2 3">DSM 28286</strain>
    </source>
</reference>
<evidence type="ECO:0000313" key="2">
    <source>
        <dbReference type="EMBL" id="SFP71269.1"/>
    </source>
</evidence>
<evidence type="ECO:0000313" key="3">
    <source>
        <dbReference type="Proteomes" id="UP000199031"/>
    </source>
</evidence>
<feature type="repeat" description="TPR" evidence="1">
    <location>
        <begin position="198"/>
        <end position="231"/>
    </location>
</feature>
<dbReference type="InterPro" id="IPR019734">
    <property type="entry name" value="TPR_rpt"/>
</dbReference>
<dbReference type="SUPFAM" id="SSF48452">
    <property type="entry name" value="TPR-like"/>
    <property type="match status" value="1"/>
</dbReference>
<dbReference type="PANTHER" id="PTHR12558:SF13">
    <property type="entry name" value="CELL DIVISION CYCLE PROTEIN 27 HOMOLOG"/>
    <property type="match status" value="1"/>
</dbReference>
<accession>A0A1I5SKM3</accession>
<keyword evidence="1" id="KW-0802">TPR repeat</keyword>
<dbReference type="PANTHER" id="PTHR12558">
    <property type="entry name" value="CELL DIVISION CYCLE 16,23,27"/>
    <property type="match status" value="1"/>
</dbReference>
<organism evidence="2 3">
    <name type="scientific">Parafilimonas terrae</name>
    <dbReference type="NCBI Taxonomy" id="1465490"/>
    <lineage>
        <taxon>Bacteria</taxon>
        <taxon>Pseudomonadati</taxon>
        <taxon>Bacteroidota</taxon>
        <taxon>Chitinophagia</taxon>
        <taxon>Chitinophagales</taxon>
        <taxon>Chitinophagaceae</taxon>
        <taxon>Parafilimonas</taxon>
    </lineage>
</organism>
<dbReference type="InterPro" id="IPR011990">
    <property type="entry name" value="TPR-like_helical_dom_sf"/>
</dbReference>
<dbReference type="RefSeq" id="WP_245751213.1">
    <property type="nucleotide sequence ID" value="NZ_FOXQ01000001.1"/>
</dbReference>
<dbReference type="Gene3D" id="1.25.40.10">
    <property type="entry name" value="Tetratricopeptide repeat domain"/>
    <property type="match status" value="1"/>
</dbReference>
<sequence>MRKQQWILGLSGIVVLLLLFFFGNTIPPDKGTPATATANAPAHLTTDAVISQFKSGLDTQQIQKIIQLENSVVRGDVRDQQIHVYHQLSSYWADTLHNSIMGAYYTGEAAKLENSEKNLTFAAHLLLDDMMSATDASQQHWLAEQAKELFDKALVINPNNDSSKVGVGVCYMFGNISDNPMQGILAIREIADKNPDNLYAQMMLGLGGIQSGQYDKAAERFLTVVKKQPDNIEAILNLASIYEHLGNKPEAAKWYKNALNYIQVPQARKEIEDRIKSLQ</sequence>
<dbReference type="Proteomes" id="UP000199031">
    <property type="component" value="Unassembled WGS sequence"/>
</dbReference>
<proteinExistence type="predicted"/>
<dbReference type="AlphaFoldDB" id="A0A1I5SKM3"/>
<keyword evidence="3" id="KW-1185">Reference proteome</keyword>